<evidence type="ECO:0000256" key="11">
    <source>
        <dbReference type="ARBA" id="ARBA00049375"/>
    </source>
</evidence>
<name>A0A2P8EB62_9ACTN</name>
<dbReference type="InterPro" id="IPR014721">
    <property type="entry name" value="Ribsml_uS5_D2-typ_fold_subgr"/>
</dbReference>
<evidence type="ECO:0000256" key="8">
    <source>
        <dbReference type="ARBA" id="ARBA00022741"/>
    </source>
</evidence>
<dbReference type="UniPathway" id="UPA00050">
    <property type="reaction ID" value="UER00064"/>
</dbReference>
<comment type="function">
    <text evidence="12 13">Catalyzes the ATP-dependent phosphorylation of L-homoserine to L-homoserine phosphate.</text>
</comment>
<dbReference type="PIRSF" id="PIRSF000676">
    <property type="entry name" value="Homoser_kin"/>
    <property type="match status" value="1"/>
</dbReference>
<sequence length="309" mass="31966">MSARPAAVRVTAPATSANLGPGFDTLGLALDWCDTVEARAEFDGPGTQLHVEVEGAGADEVPRDERHLVVRAMRAAFDEAGGRPSSLWVGCHNVVPHSRGLGSSAAAIVAGVCAARELARRAHGTAGVLDDDDAVLALVARLEGHPDNVAACLLGGLTMAWLDDDGAARAARVDVHPEIVPVVAVPRDGVSTEAARGLLPATVPHADAARNAGRAALLVHAAENRPELLFDATDDRLHQAFREPAMPATIALVAALRDRGLPAVVSGAGPSVLVMGDAAAAVQVRARVPDWQVHTLPVRADGVRVDTLE</sequence>
<dbReference type="GO" id="GO:0005737">
    <property type="term" value="C:cytoplasm"/>
    <property type="evidence" value="ECO:0007669"/>
    <property type="project" value="UniProtKB-SubCell"/>
</dbReference>
<evidence type="ECO:0000256" key="5">
    <source>
        <dbReference type="ARBA" id="ARBA00022605"/>
    </source>
</evidence>
<evidence type="ECO:0000256" key="3">
    <source>
        <dbReference type="ARBA" id="ARBA00012078"/>
    </source>
</evidence>
<keyword evidence="8 13" id="KW-0547">Nucleotide-binding</keyword>
<comment type="caution">
    <text evidence="15">The sequence shown here is derived from an EMBL/GenBank/DDBJ whole genome shotgun (WGS) entry which is preliminary data.</text>
</comment>
<dbReference type="SUPFAM" id="SSF55060">
    <property type="entry name" value="GHMP Kinase, C-terminal domain"/>
    <property type="match status" value="1"/>
</dbReference>
<comment type="catalytic activity">
    <reaction evidence="11 13">
        <text>L-homoserine + ATP = O-phospho-L-homoserine + ADP + H(+)</text>
        <dbReference type="Rhea" id="RHEA:13985"/>
        <dbReference type="ChEBI" id="CHEBI:15378"/>
        <dbReference type="ChEBI" id="CHEBI:30616"/>
        <dbReference type="ChEBI" id="CHEBI:57476"/>
        <dbReference type="ChEBI" id="CHEBI:57590"/>
        <dbReference type="ChEBI" id="CHEBI:456216"/>
        <dbReference type="EC" id="2.7.1.39"/>
    </reaction>
</comment>
<keyword evidence="9 13" id="KW-0418">Kinase</keyword>
<feature type="binding site" evidence="13">
    <location>
        <begin position="96"/>
        <end position="106"/>
    </location>
    <ligand>
        <name>ATP</name>
        <dbReference type="ChEBI" id="CHEBI:30616"/>
    </ligand>
</feature>
<keyword evidence="7 13" id="KW-0791">Threonine biosynthesis</keyword>
<dbReference type="InterPro" id="IPR006203">
    <property type="entry name" value="GHMP_knse_ATP-bd_CS"/>
</dbReference>
<dbReference type="AlphaFoldDB" id="A0A2P8EB62"/>
<evidence type="ECO:0000256" key="6">
    <source>
        <dbReference type="ARBA" id="ARBA00022679"/>
    </source>
</evidence>
<keyword evidence="6 13" id="KW-0808">Transferase</keyword>
<dbReference type="EMBL" id="PYGE01000002">
    <property type="protein sequence ID" value="PSL06698.1"/>
    <property type="molecule type" value="Genomic_DNA"/>
</dbReference>
<evidence type="ECO:0000256" key="10">
    <source>
        <dbReference type="ARBA" id="ARBA00022840"/>
    </source>
</evidence>
<organism evidence="15 16">
    <name type="scientific">Haloactinopolyspora alba</name>
    <dbReference type="NCBI Taxonomy" id="648780"/>
    <lineage>
        <taxon>Bacteria</taxon>
        <taxon>Bacillati</taxon>
        <taxon>Actinomycetota</taxon>
        <taxon>Actinomycetes</taxon>
        <taxon>Jiangellales</taxon>
        <taxon>Jiangellaceae</taxon>
        <taxon>Haloactinopolyspora</taxon>
    </lineage>
</organism>
<dbReference type="Gene3D" id="3.30.70.890">
    <property type="entry name" value="GHMP kinase, C-terminal domain"/>
    <property type="match status" value="1"/>
</dbReference>
<proteinExistence type="inferred from homology"/>
<dbReference type="GO" id="GO:0004413">
    <property type="term" value="F:homoserine kinase activity"/>
    <property type="evidence" value="ECO:0007669"/>
    <property type="project" value="UniProtKB-UniRule"/>
</dbReference>
<dbReference type="GO" id="GO:0005524">
    <property type="term" value="F:ATP binding"/>
    <property type="evidence" value="ECO:0007669"/>
    <property type="project" value="UniProtKB-UniRule"/>
</dbReference>
<keyword evidence="16" id="KW-1185">Reference proteome</keyword>
<keyword evidence="13" id="KW-0963">Cytoplasm</keyword>
<dbReference type="PANTHER" id="PTHR20861:SF1">
    <property type="entry name" value="HOMOSERINE KINASE"/>
    <property type="match status" value="1"/>
</dbReference>
<gene>
    <name evidence="13" type="primary">thrB</name>
    <name evidence="15" type="ORF">CLV30_10284</name>
</gene>
<keyword evidence="10 13" id="KW-0067">ATP-binding</keyword>
<dbReference type="Proteomes" id="UP000243528">
    <property type="component" value="Unassembled WGS sequence"/>
</dbReference>
<comment type="similarity">
    <text evidence="2 13">Belongs to the GHMP kinase family. Homoserine kinase subfamily.</text>
</comment>
<evidence type="ECO:0000256" key="12">
    <source>
        <dbReference type="ARBA" id="ARBA00049954"/>
    </source>
</evidence>
<evidence type="ECO:0000256" key="4">
    <source>
        <dbReference type="ARBA" id="ARBA00017858"/>
    </source>
</evidence>
<evidence type="ECO:0000259" key="14">
    <source>
        <dbReference type="Pfam" id="PF00288"/>
    </source>
</evidence>
<comment type="subcellular location">
    <subcellularLocation>
        <location evidence="13">Cytoplasm</location>
    </subcellularLocation>
</comment>
<dbReference type="Pfam" id="PF00288">
    <property type="entry name" value="GHMP_kinases_N"/>
    <property type="match status" value="1"/>
</dbReference>
<dbReference type="SUPFAM" id="SSF54211">
    <property type="entry name" value="Ribosomal protein S5 domain 2-like"/>
    <property type="match status" value="1"/>
</dbReference>
<evidence type="ECO:0000313" key="15">
    <source>
        <dbReference type="EMBL" id="PSL06698.1"/>
    </source>
</evidence>
<evidence type="ECO:0000256" key="1">
    <source>
        <dbReference type="ARBA" id="ARBA00005015"/>
    </source>
</evidence>
<dbReference type="HAMAP" id="MF_00384">
    <property type="entry name" value="Homoser_kinase"/>
    <property type="match status" value="1"/>
</dbReference>
<dbReference type="EC" id="2.7.1.39" evidence="3 13"/>
<dbReference type="InterPro" id="IPR000870">
    <property type="entry name" value="Homoserine_kinase"/>
</dbReference>
<evidence type="ECO:0000256" key="2">
    <source>
        <dbReference type="ARBA" id="ARBA00007370"/>
    </source>
</evidence>
<accession>A0A2P8EB62</accession>
<dbReference type="PRINTS" id="PR00958">
    <property type="entry name" value="HOMSERKINASE"/>
</dbReference>
<dbReference type="PROSITE" id="PS00627">
    <property type="entry name" value="GHMP_KINASES_ATP"/>
    <property type="match status" value="1"/>
</dbReference>
<feature type="domain" description="GHMP kinase N-terminal" evidence="14">
    <location>
        <begin position="68"/>
        <end position="156"/>
    </location>
</feature>
<dbReference type="PANTHER" id="PTHR20861">
    <property type="entry name" value="HOMOSERINE/4-DIPHOSPHOCYTIDYL-2-C-METHYL-D-ERYTHRITOL KINASE"/>
    <property type="match status" value="1"/>
</dbReference>
<evidence type="ECO:0000313" key="16">
    <source>
        <dbReference type="Proteomes" id="UP000243528"/>
    </source>
</evidence>
<protein>
    <recommendedName>
        <fullName evidence="4 13">Homoserine kinase</fullName>
        <shortName evidence="13">HK</shortName>
        <shortName evidence="13">HSK</shortName>
        <ecNumber evidence="3 13">2.7.1.39</ecNumber>
    </recommendedName>
</protein>
<reference evidence="15 16" key="1">
    <citation type="submission" date="2018-03" db="EMBL/GenBank/DDBJ databases">
        <title>Genomic Encyclopedia of Archaeal and Bacterial Type Strains, Phase II (KMG-II): from individual species to whole genera.</title>
        <authorList>
            <person name="Goeker M."/>
        </authorList>
    </citation>
    <scope>NUCLEOTIDE SEQUENCE [LARGE SCALE GENOMIC DNA]</scope>
    <source>
        <strain evidence="15 16">DSM 45211</strain>
    </source>
</reference>
<dbReference type="NCBIfam" id="TIGR00191">
    <property type="entry name" value="thrB"/>
    <property type="match status" value="1"/>
</dbReference>
<comment type="pathway">
    <text evidence="1 13">Amino-acid biosynthesis; L-threonine biosynthesis; L-threonine from L-aspartate: step 4/5.</text>
</comment>
<evidence type="ECO:0000256" key="9">
    <source>
        <dbReference type="ARBA" id="ARBA00022777"/>
    </source>
</evidence>
<keyword evidence="5 13" id="KW-0028">Amino-acid biosynthesis</keyword>
<evidence type="ECO:0000256" key="7">
    <source>
        <dbReference type="ARBA" id="ARBA00022697"/>
    </source>
</evidence>
<dbReference type="InterPro" id="IPR006204">
    <property type="entry name" value="GHMP_kinase_N_dom"/>
</dbReference>
<dbReference type="Gene3D" id="3.30.230.10">
    <property type="match status" value="1"/>
</dbReference>
<dbReference type="RefSeq" id="WP_106535728.1">
    <property type="nucleotide sequence ID" value="NZ_ML142898.1"/>
</dbReference>
<dbReference type="OrthoDB" id="9769912at2"/>
<evidence type="ECO:0000256" key="13">
    <source>
        <dbReference type="HAMAP-Rule" id="MF_00384"/>
    </source>
</evidence>
<dbReference type="GO" id="GO:0009088">
    <property type="term" value="P:threonine biosynthetic process"/>
    <property type="evidence" value="ECO:0007669"/>
    <property type="project" value="UniProtKB-UniRule"/>
</dbReference>
<dbReference type="InterPro" id="IPR020568">
    <property type="entry name" value="Ribosomal_Su5_D2-typ_SF"/>
</dbReference>
<dbReference type="InterPro" id="IPR036554">
    <property type="entry name" value="GHMP_kinase_C_sf"/>
</dbReference>